<keyword evidence="1" id="KW-0472">Membrane</keyword>
<dbReference type="EMBL" id="WJXA01000001">
    <property type="protein sequence ID" value="KAF7154550.1"/>
    <property type="molecule type" value="Genomic_DNA"/>
</dbReference>
<evidence type="ECO:0000256" key="1">
    <source>
        <dbReference type="SAM" id="Phobius"/>
    </source>
</evidence>
<sequence>MECVSSVSHSVIINGEAKGYIRPSRGIRQGDPLSPYLFLICGEGLLGLIQEAEMSGKIHGVKDLNGLMPDGKFLMGIKKTRKGNHTGYRGINCAKKKEVMVLAFGTFAALAWLVWLSKGGDCTRDDVVFYTEFSRPSTFRMALFLWQERVRIHLGLGESYWKGERLLMRVCDGGLEQGIWWLLIGTNGSQNLNPRLQLVLKKRGEEGKSSFSYNPTLGVRRKIWSRRFSA</sequence>
<accession>A0A834HLZ3</accession>
<feature type="transmembrane region" description="Helical" evidence="1">
    <location>
        <begin position="99"/>
        <end position="116"/>
    </location>
</feature>
<evidence type="ECO:0000313" key="2">
    <source>
        <dbReference type="EMBL" id="KAF7154550.1"/>
    </source>
</evidence>
<proteinExistence type="predicted"/>
<dbReference type="OrthoDB" id="1936608at2759"/>
<evidence type="ECO:0000313" key="3">
    <source>
        <dbReference type="Proteomes" id="UP000626092"/>
    </source>
</evidence>
<keyword evidence="1" id="KW-0812">Transmembrane</keyword>
<protein>
    <recommendedName>
        <fullName evidence="4">Reverse transcriptase domain-containing protein</fullName>
    </recommendedName>
</protein>
<dbReference type="AlphaFoldDB" id="A0A834HLZ3"/>
<name>A0A834HLZ3_RHOSS</name>
<gene>
    <name evidence="2" type="ORF">RHSIM_Rhsim01G0054400</name>
</gene>
<keyword evidence="1" id="KW-1133">Transmembrane helix</keyword>
<dbReference type="Proteomes" id="UP000626092">
    <property type="component" value="Unassembled WGS sequence"/>
</dbReference>
<reference evidence="2" key="1">
    <citation type="submission" date="2019-11" db="EMBL/GenBank/DDBJ databases">
        <authorList>
            <person name="Liu Y."/>
            <person name="Hou J."/>
            <person name="Li T.-Q."/>
            <person name="Guan C.-H."/>
            <person name="Wu X."/>
            <person name="Wu H.-Z."/>
            <person name="Ling F."/>
            <person name="Zhang R."/>
            <person name="Shi X.-G."/>
            <person name="Ren J.-P."/>
            <person name="Chen E.-F."/>
            <person name="Sun J.-M."/>
        </authorList>
    </citation>
    <scope>NUCLEOTIDE SEQUENCE</scope>
    <source>
        <strain evidence="2">Adult_tree_wgs_1</strain>
        <tissue evidence="2">Leaves</tissue>
    </source>
</reference>
<keyword evidence="3" id="KW-1185">Reference proteome</keyword>
<comment type="caution">
    <text evidence="2">The sequence shown here is derived from an EMBL/GenBank/DDBJ whole genome shotgun (WGS) entry which is preliminary data.</text>
</comment>
<organism evidence="2 3">
    <name type="scientific">Rhododendron simsii</name>
    <name type="common">Sims's rhododendron</name>
    <dbReference type="NCBI Taxonomy" id="118357"/>
    <lineage>
        <taxon>Eukaryota</taxon>
        <taxon>Viridiplantae</taxon>
        <taxon>Streptophyta</taxon>
        <taxon>Embryophyta</taxon>
        <taxon>Tracheophyta</taxon>
        <taxon>Spermatophyta</taxon>
        <taxon>Magnoliopsida</taxon>
        <taxon>eudicotyledons</taxon>
        <taxon>Gunneridae</taxon>
        <taxon>Pentapetalae</taxon>
        <taxon>asterids</taxon>
        <taxon>Ericales</taxon>
        <taxon>Ericaceae</taxon>
        <taxon>Ericoideae</taxon>
        <taxon>Rhodoreae</taxon>
        <taxon>Rhododendron</taxon>
    </lineage>
</organism>
<evidence type="ECO:0008006" key="4">
    <source>
        <dbReference type="Google" id="ProtNLM"/>
    </source>
</evidence>